<sequence length="59" mass="5822">GGFEVGNGELLSVVFSSSGGTDGVSGGLAMLKARTEGHGEALSDGKRWSEDGGHGGAWS</sequence>
<dbReference type="Proteomes" id="UP000479710">
    <property type="component" value="Unassembled WGS sequence"/>
</dbReference>
<name>A0A6G1DZW8_9ORYZ</name>
<proteinExistence type="predicted"/>
<dbReference type="EMBL" id="SPHZ02000005">
    <property type="protein sequence ID" value="KAF0917243.1"/>
    <property type="molecule type" value="Genomic_DNA"/>
</dbReference>
<feature type="compositionally biased region" description="Basic and acidic residues" evidence="1">
    <location>
        <begin position="37"/>
        <end position="53"/>
    </location>
</feature>
<evidence type="ECO:0000313" key="3">
    <source>
        <dbReference type="Proteomes" id="UP000479710"/>
    </source>
</evidence>
<evidence type="ECO:0000256" key="1">
    <source>
        <dbReference type="SAM" id="MobiDB-lite"/>
    </source>
</evidence>
<reference evidence="2 3" key="1">
    <citation type="submission" date="2019-11" db="EMBL/GenBank/DDBJ databases">
        <title>Whole genome sequence of Oryza granulata.</title>
        <authorList>
            <person name="Li W."/>
        </authorList>
    </citation>
    <scope>NUCLEOTIDE SEQUENCE [LARGE SCALE GENOMIC DNA]</scope>
    <source>
        <strain evidence="3">cv. Menghai</strain>
        <tissue evidence="2">Leaf</tissue>
    </source>
</reference>
<evidence type="ECO:0000313" key="2">
    <source>
        <dbReference type="EMBL" id="KAF0917243.1"/>
    </source>
</evidence>
<protein>
    <submittedName>
        <fullName evidence="2">Uncharacterized protein</fullName>
    </submittedName>
</protein>
<comment type="caution">
    <text evidence="2">The sequence shown here is derived from an EMBL/GenBank/DDBJ whole genome shotgun (WGS) entry which is preliminary data.</text>
</comment>
<keyword evidence="3" id="KW-1185">Reference proteome</keyword>
<gene>
    <name evidence="2" type="ORF">E2562_017133</name>
</gene>
<organism evidence="2 3">
    <name type="scientific">Oryza meyeriana var. granulata</name>
    <dbReference type="NCBI Taxonomy" id="110450"/>
    <lineage>
        <taxon>Eukaryota</taxon>
        <taxon>Viridiplantae</taxon>
        <taxon>Streptophyta</taxon>
        <taxon>Embryophyta</taxon>
        <taxon>Tracheophyta</taxon>
        <taxon>Spermatophyta</taxon>
        <taxon>Magnoliopsida</taxon>
        <taxon>Liliopsida</taxon>
        <taxon>Poales</taxon>
        <taxon>Poaceae</taxon>
        <taxon>BOP clade</taxon>
        <taxon>Oryzoideae</taxon>
        <taxon>Oryzeae</taxon>
        <taxon>Oryzinae</taxon>
        <taxon>Oryza</taxon>
        <taxon>Oryza meyeriana</taxon>
    </lineage>
</organism>
<feature type="non-terminal residue" evidence="2">
    <location>
        <position position="1"/>
    </location>
</feature>
<dbReference type="AlphaFoldDB" id="A0A6G1DZW8"/>
<feature type="region of interest" description="Disordered" evidence="1">
    <location>
        <begin position="37"/>
        <end position="59"/>
    </location>
</feature>
<accession>A0A6G1DZW8</accession>